<feature type="transmembrane region" description="Helical" evidence="1">
    <location>
        <begin position="43"/>
        <end position="76"/>
    </location>
</feature>
<sequence length="113" mass="11723">MPSAAPMPDAVGAASYLVVMTALPVLCTYLLTRRDFRPRGTALATAGCAILMGAGSWLGFVFPLLVFVVAAVVYLVARRLIRPGPALAWSAVTLVGGILCSVLAMKIAIDSMG</sequence>
<keyword evidence="3" id="KW-1185">Reference proteome</keyword>
<feature type="transmembrane region" description="Helical" evidence="1">
    <location>
        <begin position="12"/>
        <end position="31"/>
    </location>
</feature>
<evidence type="ECO:0000313" key="3">
    <source>
        <dbReference type="Proteomes" id="UP000319769"/>
    </source>
</evidence>
<feature type="transmembrane region" description="Helical" evidence="1">
    <location>
        <begin position="88"/>
        <end position="109"/>
    </location>
</feature>
<organism evidence="2 3">
    <name type="scientific">Amycolatopsis acidicola</name>
    <dbReference type="NCBI Taxonomy" id="2596893"/>
    <lineage>
        <taxon>Bacteria</taxon>
        <taxon>Bacillati</taxon>
        <taxon>Actinomycetota</taxon>
        <taxon>Actinomycetes</taxon>
        <taxon>Pseudonocardiales</taxon>
        <taxon>Pseudonocardiaceae</taxon>
        <taxon>Amycolatopsis</taxon>
    </lineage>
</organism>
<keyword evidence="1" id="KW-1133">Transmembrane helix</keyword>
<dbReference type="Proteomes" id="UP000319769">
    <property type="component" value="Unassembled WGS sequence"/>
</dbReference>
<dbReference type="AlphaFoldDB" id="A0A5N0VBX6"/>
<dbReference type="EMBL" id="VMNW02000012">
    <property type="protein sequence ID" value="KAA9162640.1"/>
    <property type="molecule type" value="Genomic_DNA"/>
</dbReference>
<proteinExistence type="predicted"/>
<reference evidence="2" key="1">
    <citation type="submission" date="2019-09" db="EMBL/GenBank/DDBJ databases">
        <authorList>
            <person name="Teo W.F.A."/>
            <person name="Duangmal K."/>
        </authorList>
    </citation>
    <scope>NUCLEOTIDE SEQUENCE [LARGE SCALE GENOMIC DNA]</scope>
    <source>
        <strain evidence="2">K81G1</strain>
    </source>
</reference>
<dbReference type="RefSeq" id="WP_144750028.1">
    <property type="nucleotide sequence ID" value="NZ_VMNW02000012.1"/>
</dbReference>
<name>A0A5N0VBX6_9PSEU</name>
<accession>A0A5N0VBX6</accession>
<evidence type="ECO:0000256" key="1">
    <source>
        <dbReference type="SAM" id="Phobius"/>
    </source>
</evidence>
<protein>
    <submittedName>
        <fullName evidence="2">Uncharacterized protein</fullName>
    </submittedName>
</protein>
<comment type="caution">
    <text evidence="2">The sequence shown here is derived from an EMBL/GenBank/DDBJ whole genome shotgun (WGS) entry which is preliminary data.</text>
</comment>
<gene>
    <name evidence="2" type="ORF">FPZ12_011340</name>
</gene>
<keyword evidence="1" id="KW-0472">Membrane</keyword>
<evidence type="ECO:0000313" key="2">
    <source>
        <dbReference type="EMBL" id="KAA9162640.1"/>
    </source>
</evidence>
<keyword evidence="1" id="KW-0812">Transmembrane</keyword>